<feature type="binding site" evidence="9">
    <location>
        <begin position="100"/>
        <end position="102"/>
    </location>
    <ligand>
        <name>ATP</name>
        <dbReference type="ChEBI" id="CHEBI:30616"/>
    </ligand>
</feature>
<dbReference type="InterPro" id="IPR004821">
    <property type="entry name" value="Cyt_trans-like"/>
</dbReference>
<dbReference type="CDD" id="cd02163">
    <property type="entry name" value="PPAT"/>
    <property type="match status" value="1"/>
</dbReference>
<evidence type="ECO:0000313" key="12">
    <source>
        <dbReference type="Proteomes" id="UP000476064"/>
    </source>
</evidence>
<feature type="binding site" evidence="9">
    <location>
        <position position="29"/>
    </location>
    <ligand>
        <name>ATP</name>
        <dbReference type="ChEBI" id="CHEBI:30616"/>
    </ligand>
</feature>
<dbReference type="InterPro" id="IPR001980">
    <property type="entry name" value="PPAT"/>
</dbReference>
<feature type="binding site" evidence="9">
    <location>
        <begin position="21"/>
        <end position="22"/>
    </location>
    <ligand>
        <name>ATP</name>
        <dbReference type="ChEBI" id="CHEBI:30616"/>
    </ligand>
</feature>
<dbReference type="GO" id="GO:0004595">
    <property type="term" value="F:pantetheine-phosphate adenylyltransferase activity"/>
    <property type="evidence" value="ECO:0007669"/>
    <property type="project" value="UniProtKB-UniRule"/>
</dbReference>
<comment type="pathway">
    <text evidence="9">Cofactor biosynthesis; coenzyme A biosynthesis; CoA from (R)-pantothenate: step 4/5.</text>
</comment>
<keyword evidence="6 9" id="KW-0460">Magnesium</keyword>
<feature type="site" description="Transition state stabilizer" evidence="9">
    <location>
        <position position="29"/>
    </location>
</feature>
<dbReference type="Proteomes" id="UP000476064">
    <property type="component" value="Chromosome"/>
</dbReference>
<dbReference type="HAMAP" id="MF_00151">
    <property type="entry name" value="PPAT_bact"/>
    <property type="match status" value="1"/>
</dbReference>
<dbReference type="EMBL" id="CP048209">
    <property type="protein sequence ID" value="QHT60607.1"/>
    <property type="molecule type" value="Genomic_DNA"/>
</dbReference>
<dbReference type="UniPathway" id="UPA00241">
    <property type="reaction ID" value="UER00355"/>
</dbReference>
<comment type="catalytic activity">
    <reaction evidence="8 9">
        <text>(R)-4'-phosphopantetheine + ATP + H(+) = 3'-dephospho-CoA + diphosphate</text>
        <dbReference type="Rhea" id="RHEA:19801"/>
        <dbReference type="ChEBI" id="CHEBI:15378"/>
        <dbReference type="ChEBI" id="CHEBI:30616"/>
        <dbReference type="ChEBI" id="CHEBI:33019"/>
        <dbReference type="ChEBI" id="CHEBI:57328"/>
        <dbReference type="ChEBI" id="CHEBI:61723"/>
        <dbReference type="EC" id="2.7.7.3"/>
    </reaction>
</comment>
<organism evidence="11 12">
    <name type="scientific">Paenibacillus lycopersici</name>
    <dbReference type="NCBI Taxonomy" id="2704462"/>
    <lineage>
        <taxon>Bacteria</taxon>
        <taxon>Bacillati</taxon>
        <taxon>Bacillota</taxon>
        <taxon>Bacilli</taxon>
        <taxon>Bacillales</taxon>
        <taxon>Paenibacillaceae</taxon>
        <taxon>Paenibacillus</taxon>
    </lineage>
</organism>
<dbReference type="InterPro" id="IPR014729">
    <property type="entry name" value="Rossmann-like_a/b/a_fold"/>
</dbReference>
<reference evidence="11 12" key="1">
    <citation type="submission" date="2020-01" db="EMBL/GenBank/DDBJ databases">
        <title>Paenibacillus sp. nov., isolated from tomato rhizosphere.</title>
        <authorList>
            <person name="Weon H.-Y."/>
            <person name="Lee S.A."/>
        </authorList>
    </citation>
    <scope>NUCLEOTIDE SEQUENCE [LARGE SCALE GENOMIC DNA]</scope>
    <source>
        <strain evidence="11 12">12200R-189</strain>
    </source>
</reference>
<proteinExistence type="inferred from homology"/>
<sequence length="172" mass="19123">MAAPKANTGLQGLRVAVYPGSFDPVTCGHLDIIRRAAKQFDHLIVGVLNNTSKKPLFSVEERKQLLAEVTQDLPNVSIDSFRDLLVHFIKAKQAQVIVRGIRSVTDFEYELQMASTNHQLDGDIETIFMMTNPKYSYLSSSIVKEIAMFRGSVQDLVPPEVQAALSAKFAEQ</sequence>
<feature type="binding site" evidence="9">
    <location>
        <position position="110"/>
    </location>
    <ligand>
        <name>ATP</name>
        <dbReference type="ChEBI" id="CHEBI:30616"/>
    </ligand>
</feature>
<dbReference type="GO" id="GO:0005524">
    <property type="term" value="F:ATP binding"/>
    <property type="evidence" value="ECO:0007669"/>
    <property type="project" value="UniProtKB-KW"/>
</dbReference>
<comment type="similarity">
    <text evidence="9">Belongs to the bacterial CoaD family.</text>
</comment>
<dbReference type="KEGG" id="plyc:GXP70_12105"/>
<comment type="subcellular location">
    <subcellularLocation>
        <location evidence="9">Cytoplasm</location>
    </subcellularLocation>
</comment>
<keyword evidence="4 9" id="KW-0547">Nucleotide-binding</keyword>
<keyword evidence="3 9" id="KW-0548">Nucleotidyltransferase</keyword>
<keyword evidence="5 9" id="KW-0067">ATP-binding</keyword>
<evidence type="ECO:0000256" key="1">
    <source>
        <dbReference type="ARBA" id="ARBA00022490"/>
    </source>
</evidence>
<feature type="binding site" evidence="9">
    <location>
        <position position="85"/>
    </location>
    <ligand>
        <name>substrate</name>
    </ligand>
</feature>
<comment type="cofactor">
    <cofactor evidence="9">
        <name>Mg(2+)</name>
        <dbReference type="ChEBI" id="CHEBI:18420"/>
    </cofactor>
</comment>
<keyword evidence="2 9" id="KW-0808">Transferase</keyword>
<dbReference type="NCBIfam" id="TIGR01510">
    <property type="entry name" value="coaD_prev_kdtB"/>
    <property type="match status" value="1"/>
</dbReference>
<dbReference type="Gene3D" id="3.40.50.620">
    <property type="entry name" value="HUPs"/>
    <property type="match status" value="1"/>
</dbReference>
<feature type="binding site" evidence="9">
    <location>
        <position position="99"/>
    </location>
    <ligand>
        <name>substrate</name>
    </ligand>
</feature>
<evidence type="ECO:0000256" key="7">
    <source>
        <dbReference type="ARBA" id="ARBA00022993"/>
    </source>
</evidence>
<comment type="function">
    <text evidence="9">Reversibly transfers an adenylyl group from ATP to 4'-phosphopantetheine, yielding dephospho-CoA (dPCoA) and pyrophosphate.</text>
</comment>
<dbReference type="AlphaFoldDB" id="A0A6C0FUV7"/>
<feature type="binding site" evidence="9">
    <location>
        <position position="21"/>
    </location>
    <ligand>
        <name>substrate</name>
    </ligand>
</feature>
<accession>A0A6C0FUV7</accession>
<dbReference type="Pfam" id="PF01467">
    <property type="entry name" value="CTP_transf_like"/>
    <property type="match status" value="1"/>
</dbReference>
<dbReference type="EC" id="2.7.7.3" evidence="9"/>
<evidence type="ECO:0000256" key="2">
    <source>
        <dbReference type="ARBA" id="ARBA00022679"/>
    </source>
</evidence>
<feature type="domain" description="Cytidyltransferase-like" evidence="10">
    <location>
        <begin position="17"/>
        <end position="145"/>
    </location>
</feature>
<dbReference type="PANTHER" id="PTHR21342">
    <property type="entry name" value="PHOSPHOPANTETHEINE ADENYLYLTRANSFERASE"/>
    <property type="match status" value="1"/>
</dbReference>
<evidence type="ECO:0000256" key="3">
    <source>
        <dbReference type="ARBA" id="ARBA00022695"/>
    </source>
</evidence>
<name>A0A6C0FUV7_9BACL</name>
<evidence type="ECO:0000256" key="6">
    <source>
        <dbReference type="ARBA" id="ARBA00022842"/>
    </source>
</evidence>
<feature type="binding site" evidence="9">
    <location>
        <position position="53"/>
    </location>
    <ligand>
        <name>substrate</name>
    </ligand>
</feature>
<dbReference type="GO" id="GO:0005737">
    <property type="term" value="C:cytoplasm"/>
    <property type="evidence" value="ECO:0007669"/>
    <property type="project" value="UniProtKB-SubCell"/>
</dbReference>
<evidence type="ECO:0000256" key="4">
    <source>
        <dbReference type="ARBA" id="ARBA00022741"/>
    </source>
</evidence>
<keyword evidence="1 9" id="KW-0963">Cytoplasm</keyword>
<dbReference type="GO" id="GO:0015937">
    <property type="term" value="P:coenzyme A biosynthetic process"/>
    <property type="evidence" value="ECO:0007669"/>
    <property type="project" value="UniProtKB-UniRule"/>
</dbReference>
<protein>
    <recommendedName>
        <fullName evidence="9">Phosphopantetheine adenylyltransferase</fullName>
        <ecNumber evidence="9">2.7.7.3</ecNumber>
    </recommendedName>
    <alternativeName>
        <fullName evidence="9">Dephospho-CoA pyrophosphorylase</fullName>
    </alternativeName>
    <alternativeName>
        <fullName evidence="9">Pantetheine-phosphate adenylyltransferase</fullName>
        <shortName evidence="9">PPAT</shortName>
    </alternativeName>
</protein>
<gene>
    <name evidence="9 11" type="primary">coaD</name>
    <name evidence="11" type="ORF">GXP70_12105</name>
</gene>
<keyword evidence="12" id="KW-1185">Reference proteome</keyword>
<dbReference type="RefSeq" id="WP_162356970.1">
    <property type="nucleotide sequence ID" value="NZ_CP048209.1"/>
</dbReference>
<dbReference type="NCBIfam" id="TIGR00125">
    <property type="entry name" value="cyt_tran_rel"/>
    <property type="match status" value="1"/>
</dbReference>
<dbReference type="SUPFAM" id="SSF52374">
    <property type="entry name" value="Nucleotidylyl transferase"/>
    <property type="match status" value="1"/>
</dbReference>
<evidence type="ECO:0000256" key="8">
    <source>
        <dbReference type="ARBA" id="ARBA00029346"/>
    </source>
</evidence>
<comment type="subunit">
    <text evidence="9">Homohexamer.</text>
</comment>
<keyword evidence="7 9" id="KW-0173">Coenzyme A biosynthesis</keyword>
<evidence type="ECO:0000256" key="9">
    <source>
        <dbReference type="HAMAP-Rule" id="MF_00151"/>
    </source>
</evidence>
<feature type="binding site" evidence="9">
    <location>
        <begin position="135"/>
        <end position="141"/>
    </location>
    <ligand>
        <name>ATP</name>
        <dbReference type="ChEBI" id="CHEBI:30616"/>
    </ligand>
</feature>
<dbReference type="PANTHER" id="PTHR21342:SF1">
    <property type="entry name" value="PHOSPHOPANTETHEINE ADENYLYLTRANSFERASE"/>
    <property type="match status" value="1"/>
</dbReference>
<dbReference type="PRINTS" id="PR01020">
    <property type="entry name" value="LPSBIOSNTHSS"/>
</dbReference>
<evidence type="ECO:0000313" key="11">
    <source>
        <dbReference type="EMBL" id="QHT60607.1"/>
    </source>
</evidence>
<evidence type="ECO:0000259" key="10">
    <source>
        <dbReference type="Pfam" id="PF01467"/>
    </source>
</evidence>
<evidence type="ECO:0000256" key="5">
    <source>
        <dbReference type="ARBA" id="ARBA00022840"/>
    </source>
</evidence>